<keyword evidence="3" id="KW-1185">Reference proteome</keyword>
<organism evidence="2 3">
    <name type="scientific">Marasmius tenuissimus</name>
    <dbReference type="NCBI Taxonomy" id="585030"/>
    <lineage>
        <taxon>Eukaryota</taxon>
        <taxon>Fungi</taxon>
        <taxon>Dikarya</taxon>
        <taxon>Basidiomycota</taxon>
        <taxon>Agaricomycotina</taxon>
        <taxon>Agaricomycetes</taxon>
        <taxon>Agaricomycetidae</taxon>
        <taxon>Agaricales</taxon>
        <taxon>Marasmiineae</taxon>
        <taxon>Marasmiaceae</taxon>
        <taxon>Marasmius</taxon>
    </lineage>
</organism>
<comment type="caution">
    <text evidence="2">The sequence shown here is derived from an EMBL/GenBank/DDBJ whole genome shotgun (WGS) entry which is preliminary data.</text>
</comment>
<feature type="region of interest" description="Disordered" evidence="1">
    <location>
        <begin position="284"/>
        <end position="327"/>
    </location>
</feature>
<dbReference type="EMBL" id="JBBXMP010000083">
    <property type="protein sequence ID" value="KAL0063370.1"/>
    <property type="molecule type" value="Genomic_DNA"/>
</dbReference>
<reference evidence="2 3" key="1">
    <citation type="submission" date="2024-05" db="EMBL/GenBank/DDBJ databases">
        <title>A draft genome resource for the thread blight pathogen Marasmius tenuissimus strain MS-2.</title>
        <authorList>
            <person name="Yulfo-Soto G.E."/>
            <person name="Baruah I.K."/>
            <person name="Amoako-Attah I."/>
            <person name="Bukari Y."/>
            <person name="Meinhardt L.W."/>
            <person name="Bailey B.A."/>
            <person name="Cohen S.P."/>
        </authorList>
    </citation>
    <scope>NUCLEOTIDE SEQUENCE [LARGE SCALE GENOMIC DNA]</scope>
    <source>
        <strain evidence="2 3">MS-2</strain>
    </source>
</reference>
<feature type="compositionally biased region" description="Polar residues" evidence="1">
    <location>
        <begin position="284"/>
        <end position="308"/>
    </location>
</feature>
<accession>A0ABR2ZPY8</accession>
<evidence type="ECO:0000256" key="1">
    <source>
        <dbReference type="SAM" id="MobiDB-lite"/>
    </source>
</evidence>
<sequence>MPVPVIPEATLASSDFVADKRQRTCAGEEGIEYRRIHAERDLLHKNDTSHEQTINESNSRLTRPIPRRKTFAADCSTPQNVIRFQELYNGDVSLYASQPPGFLPYAHSNRTSASMLFDLGSANRPTERPDTISMNTGRIEAESQNQMMVYSSAPIALQENAWSNAGVVSFNTVPNTHSLPSPTDSSAYADPTVYSIATTTSDESRPHIVGSTGTPTSSNHVPVAAANTFSSVPIYHVSLYGTPTIGYPANSTINHTGTFMTEGHAPFTRYRDADQVGNVAPEQYQNNARRFPQQTAPQVYQRPSTSQYPPTPSEIREVRMSPSGFDE</sequence>
<evidence type="ECO:0000313" key="3">
    <source>
        <dbReference type="Proteomes" id="UP001437256"/>
    </source>
</evidence>
<dbReference type="Proteomes" id="UP001437256">
    <property type="component" value="Unassembled WGS sequence"/>
</dbReference>
<gene>
    <name evidence="2" type="ORF">AAF712_009765</name>
</gene>
<evidence type="ECO:0000313" key="2">
    <source>
        <dbReference type="EMBL" id="KAL0063370.1"/>
    </source>
</evidence>
<name>A0ABR2ZPY8_9AGAR</name>
<protein>
    <submittedName>
        <fullName evidence="2">Uncharacterized protein</fullName>
    </submittedName>
</protein>
<proteinExistence type="predicted"/>